<dbReference type="Proteomes" id="UP000054988">
    <property type="component" value="Unassembled WGS sequence"/>
</dbReference>
<gene>
    <name evidence="1" type="ORF">WG66_11461</name>
</gene>
<sequence length="58" mass="6579">MTGEFKKVVNNSDIDNNISKLTSNINHLMGSNPMHRFAYSLTIEHTNTTFGSHPEHHI</sequence>
<protein>
    <submittedName>
        <fullName evidence="1">Uncharacterized protein</fullName>
    </submittedName>
</protein>
<name>A0A0W0FI29_MONRR</name>
<proteinExistence type="predicted"/>
<dbReference type="AlphaFoldDB" id="A0A0W0FI29"/>
<reference evidence="1 2" key="1">
    <citation type="submission" date="2015-12" db="EMBL/GenBank/DDBJ databases">
        <title>Draft genome sequence of Moniliophthora roreri, the causal agent of frosty pod rot of cacao.</title>
        <authorList>
            <person name="Aime M.C."/>
            <person name="Diaz-Valderrama J.R."/>
            <person name="Kijpornyongpan T."/>
            <person name="Phillips-Mora W."/>
        </authorList>
    </citation>
    <scope>NUCLEOTIDE SEQUENCE [LARGE SCALE GENOMIC DNA]</scope>
    <source>
        <strain evidence="1 2">MCA 2952</strain>
    </source>
</reference>
<accession>A0A0W0FI29</accession>
<evidence type="ECO:0000313" key="2">
    <source>
        <dbReference type="Proteomes" id="UP000054988"/>
    </source>
</evidence>
<dbReference type="EMBL" id="LATX01001947">
    <property type="protein sequence ID" value="KTB35958.1"/>
    <property type="molecule type" value="Genomic_DNA"/>
</dbReference>
<comment type="caution">
    <text evidence="1">The sequence shown here is derived from an EMBL/GenBank/DDBJ whole genome shotgun (WGS) entry which is preliminary data.</text>
</comment>
<evidence type="ECO:0000313" key="1">
    <source>
        <dbReference type="EMBL" id="KTB35958.1"/>
    </source>
</evidence>
<organism evidence="1 2">
    <name type="scientific">Moniliophthora roreri</name>
    <name type="common">Frosty pod rot fungus</name>
    <name type="synonym">Monilia roreri</name>
    <dbReference type="NCBI Taxonomy" id="221103"/>
    <lineage>
        <taxon>Eukaryota</taxon>
        <taxon>Fungi</taxon>
        <taxon>Dikarya</taxon>
        <taxon>Basidiomycota</taxon>
        <taxon>Agaricomycotina</taxon>
        <taxon>Agaricomycetes</taxon>
        <taxon>Agaricomycetidae</taxon>
        <taxon>Agaricales</taxon>
        <taxon>Marasmiineae</taxon>
        <taxon>Marasmiaceae</taxon>
        <taxon>Moniliophthora</taxon>
    </lineage>
</organism>